<evidence type="ECO:0000256" key="6">
    <source>
        <dbReference type="ARBA" id="ARBA00023315"/>
    </source>
</evidence>
<sequence length="340" mass="37689">MVNVMAWLANHPRVLPERVVRGAFLAAADMAWLLHGGSVRQLERNLRHVLAWSASREQDSTAQPAHVDSRALRRLSRQGMRSYFTYFSEALTVGAISRERIKARIRGAGPGLQSLIALTAPDQGNRSAPIALGHQGNWDYDGFWGGYTLAPVTTVAERLADQDMLDAFVSIREDLGMRILLTGTPHLTERLEEALNKSNVVVPLLADRDLSRHGEFVKAFGSTIRVARGPAALAYDTGLPLYVANTYRERLTGARKKAAGTPYGYVCEISGPVDIDQYRSLEREEAIHAISQAWVDVWAQGIAAHPEDWHMLQPIFLEDLDLSRLKDVPEQVAALRAHAQ</sequence>
<organism evidence="7 8">
    <name type="scientific">Bifidobacterium pseudolongum subsp. globosum</name>
    <dbReference type="NCBI Taxonomy" id="1690"/>
    <lineage>
        <taxon>Bacteria</taxon>
        <taxon>Bacillati</taxon>
        <taxon>Actinomycetota</taxon>
        <taxon>Actinomycetes</taxon>
        <taxon>Bifidobacteriales</taxon>
        <taxon>Bifidobacteriaceae</taxon>
        <taxon>Bifidobacterium</taxon>
    </lineage>
</organism>
<keyword evidence="2" id="KW-1003">Cell membrane</keyword>
<dbReference type="Proteomes" id="UP000291187">
    <property type="component" value="Unassembled WGS sequence"/>
</dbReference>
<dbReference type="PANTHER" id="PTHR30606:SF10">
    <property type="entry name" value="PHOSPHATIDYLINOSITOL MANNOSIDE ACYLTRANSFERASE"/>
    <property type="match status" value="1"/>
</dbReference>
<evidence type="ECO:0000313" key="8">
    <source>
        <dbReference type="Proteomes" id="UP000291187"/>
    </source>
</evidence>
<dbReference type="RefSeq" id="WP_129864279.1">
    <property type="nucleotide sequence ID" value="NZ_RYUM01000009.1"/>
</dbReference>
<dbReference type="EMBL" id="RYUM01000009">
    <property type="protein sequence ID" value="RYQ19470.1"/>
    <property type="molecule type" value="Genomic_DNA"/>
</dbReference>
<evidence type="ECO:0000256" key="2">
    <source>
        <dbReference type="ARBA" id="ARBA00022475"/>
    </source>
</evidence>
<dbReference type="PANTHER" id="PTHR30606">
    <property type="entry name" value="LIPID A BIOSYNTHESIS LAUROYL ACYLTRANSFERASE"/>
    <property type="match status" value="1"/>
</dbReference>
<keyword evidence="4 7" id="KW-0808">Transferase</keyword>
<keyword evidence="3" id="KW-0997">Cell inner membrane</keyword>
<proteinExistence type="predicted"/>
<evidence type="ECO:0000313" key="7">
    <source>
        <dbReference type="EMBL" id="RYQ19470.1"/>
    </source>
</evidence>
<comment type="caution">
    <text evidence="7">The sequence shown here is derived from an EMBL/GenBank/DDBJ whole genome shotgun (WGS) entry which is preliminary data.</text>
</comment>
<comment type="subcellular location">
    <subcellularLocation>
        <location evidence="1">Cell inner membrane</location>
    </subcellularLocation>
</comment>
<protein>
    <submittedName>
        <fullName evidence="7">Lauroyl acyltransferase</fullName>
    </submittedName>
</protein>
<reference evidence="7 8" key="1">
    <citation type="submission" date="2018-12" db="EMBL/GenBank/DDBJ databases">
        <title>Unveiling genomic diversity among members of the Bifidobacterium pseudolongum species, a widely distributed gut commensal of the animal kingdom.</title>
        <authorList>
            <person name="Lugli G.A."/>
            <person name="Duranti S."/>
            <person name="Albert K."/>
            <person name="Mancabelli L."/>
            <person name="Napoli S."/>
            <person name="Viappiani A."/>
            <person name="Anzalone R."/>
            <person name="Longhi G."/>
            <person name="Milani C."/>
            <person name="Turroni F."/>
            <person name="Alessandri G."/>
            <person name="Sela D.A."/>
            <person name="Van Sinderen D."/>
            <person name="Ventura M."/>
        </authorList>
    </citation>
    <scope>NUCLEOTIDE SEQUENCE [LARGE SCALE GENOMIC DNA]</scope>
    <source>
        <strain evidence="7 8">2071B</strain>
    </source>
</reference>
<dbReference type="GO" id="GO:0005886">
    <property type="term" value="C:plasma membrane"/>
    <property type="evidence" value="ECO:0007669"/>
    <property type="project" value="UniProtKB-SubCell"/>
</dbReference>
<evidence type="ECO:0000256" key="5">
    <source>
        <dbReference type="ARBA" id="ARBA00023136"/>
    </source>
</evidence>
<keyword evidence="6 7" id="KW-0012">Acyltransferase</keyword>
<keyword evidence="5" id="KW-0472">Membrane</keyword>
<dbReference type="GO" id="GO:0009247">
    <property type="term" value="P:glycolipid biosynthetic process"/>
    <property type="evidence" value="ECO:0007669"/>
    <property type="project" value="UniProtKB-ARBA"/>
</dbReference>
<name>A0A4Q5A7G4_9BIFI</name>
<evidence type="ECO:0000256" key="1">
    <source>
        <dbReference type="ARBA" id="ARBA00004533"/>
    </source>
</evidence>
<evidence type="ECO:0000256" key="4">
    <source>
        <dbReference type="ARBA" id="ARBA00022679"/>
    </source>
</evidence>
<dbReference type="GO" id="GO:0016746">
    <property type="term" value="F:acyltransferase activity"/>
    <property type="evidence" value="ECO:0007669"/>
    <property type="project" value="UniProtKB-KW"/>
</dbReference>
<dbReference type="InterPro" id="IPR004960">
    <property type="entry name" value="LipA_acyltrans"/>
</dbReference>
<dbReference type="Pfam" id="PF03279">
    <property type="entry name" value="Lip_A_acyltrans"/>
    <property type="match status" value="1"/>
</dbReference>
<dbReference type="AlphaFoldDB" id="A0A4Q5A7G4"/>
<evidence type="ECO:0000256" key="3">
    <source>
        <dbReference type="ARBA" id="ARBA00022519"/>
    </source>
</evidence>
<gene>
    <name evidence="7" type="ORF">PG2071B_0880</name>
</gene>
<dbReference type="NCBIfam" id="NF005919">
    <property type="entry name" value="PRK07920.1"/>
    <property type="match status" value="1"/>
</dbReference>
<accession>A0A4Q5A7G4</accession>